<dbReference type="KEGG" id="vnx:VNE69_07048"/>
<evidence type="ECO:0000256" key="3">
    <source>
        <dbReference type="PROSITE-ProRule" id="PRU00221"/>
    </source>
</evidence>
<dbReference type="CDD" id="cd00200">
    <property type="entry name" value="WD40"/>
    <property type="match status" value="1"/>
</dbReference>
<dbReference type="Proteomes" id="UP001334084">
    <property type="component" value="Chromosome 7"/>
</dbReference>
<feature type="repeat" description="WD" evidence="3">
    <location>
        <begin position="12"/>
        <end position="49"/>
    </location>
</feature>
<dbReference type="InterPro" id="IPR020472">
    <property type="entry name" value="WD40_PAC1"/>
</dbReference>
<evidence type="ECO:0000256" key="1">
    <source>
        <dbReference type="ARBA" id="ARBA00022574"/>
    </source>
</evidence>
<accession>A0AAX4JD90</accession>
<evidence type="ECO:0000313" key="4">
    <source>
        <dbReference type="EMBL" id="WUR03979.1"/>
    </source>
</evidence>
<dbReference type="PROSITE" id="PS50294">
    <property type="entry name" value="WD_REPEATS_REGION"/>
    <property type="match status" value="3"/>
</dbReference>
<evidence type="ECO:0000256" key="2">
    <source>
        <dbReference type="ARBA" id="ARBA00022737"/>
    </source>
</evidence>
<gene>
    <name evidence="4" type="ORF">VNE69_07048</name>
</gene>
<dbReference type="RefSeq" id="XP_065330124.1">
    <property type="nucleotide sequence ID" value="XM_065474052.1"/>
</dbReference>
<evidence type="ECO:0000313" key="5">
    <source>
        <dbReference type="Proteomes" id="UP001334084"/>
    </source>
</evidence>
<dbReference type="InterPro" id="IPR015943">
    <property type="entry name" value="WD40/YVTN_repeat-like_dom_sf"/>
</dbReference>
<feature type="repeat" description="WD" evidence="3">
    <location>
        <begin position="105"/>
        <end position="137"/>
    </location>
</feature>
<keyword evidence="5" id="KW-1185">Reference proteome</keyword>
<feature type="repeat" description="WD" evidence="3">
    <location>
        <begin position="151"/>
        <end position="193"/>
    </location>
</feature>
<dbReference type="PROSITE" id="PS00678">
    <property type="entry name" value="WD_REPEATS_1"/>
    <property type="match status" value="1"/>
</dbReference>
<dbReference type="PANTHER" id="PTHR19848:SF8">
    <property type="entry name" value="F-BOX AND WD REPEAT DOMAIN CONTAINING 7"/>
    <property type="match status" value="1"/>
</dbReference>
<feature type="repeat" description="WD" evidence="3">
    <location>
        <begin position="63"/>
        <end position="104"/>
    </location>
</feature>
<sequence length="337" mass="36805">MSSSDLRVLEPLLAHKQSVTCIQKLRNGSSNVLISASKDKSIFYWSLDSEIESDFGKLLKEYAGKHSKNVNGVAISPNGDMLVSVGSDKMGYIWDVTSKNITASLKGHDRDILSVAINKEGTKIVTGSVDCSIKLWNTKGVLINTFGPGLENCHKNWVTCLEFDSRDENILYSGSKDGSVKIWNIEDGTLLKTFVEGNVLDYQNYEKETGEKPKDNELALSVTCLTFCEGGNLLIYGGKNNKVYIVNLDTNECVASVAVENTVRSVTSFESFAGIAIGTDDAIYIYDVCSKSIVATHSLLEMGKGISCNSLVSQGNILYCGLSNGQIYTLEYSKRSE</sequence>
<keyword evidence="4" id="KW-0687">Ribonucleoprotein</keyword>
<dbReference type="InterPro" id="IPR019775">
    <property type="entry name" value="WD40_repeat_CS"/>
</dbReference>
<dbReference type="AlphaFoldDB" id="A0AAX4JD90"/>
<dbReference type="PRINTS" id="PR00320">
    <property type="entry name" value="GPROTEINBRPT"/>
</dbReference>
<protein>
    <submittedName>
        <fullName evidence="4">Ribosomal protein RACK1</fullName>
    </submittedName>
</protein>
<dbReference type="SMART" id="SM00320">
    <property type="entry name" value="WD40"/>
    <property type="match status" value="6"/>
</dbReference>
<organism evidence="4 5">
    <name type="scientific">Vairimorpha necatrix</name>
    <dbReference type="NCBI Taxonomy" id="6039"/>
    <lineage>
        <taxon>Eukaryota</taxon>
        <taxon>Fungi</taxon>
        <taxon>Fungi incertae sedis</taxon>
        <taxon>Microsporidia</taxon>
        <taxon>Nosematidae</taxon>
        <taxon>Vairimorpha</taxon>
    </lineage>
</organism>
<dbReference type="Gene3D" id="2.130.10.10">
    <property type="entry name" value="YVTN repeat-like/Quinoprotein amine dehydrogenase"/>
    <property type="match status" value="1"/>
</dbReference>
<keyword evidence="2" id="KW-0677">Repeat</keyword>
<dbReference type="InterPro" id="IPR001680">
    <property type="entry name" value="WD40_rpt"/>
</dbReference>
<dbReference type="SUPFAM" id="SSF50978">
    <property type="entry name" value="WD40 repeat-like"/>
    <property type="match status" value="1"/>
</dbReference>
<reference evidence="4" key="1">
    <citation type="journal article" date="2024" name="BMC Genomics">
        <title>Functional annotation of a divergent genome using sequence and structure-based similarity.</title>
        <authorList>
            <person name="Svedberg D."/>
            <person name="Winiger R.R."/>
            <person name="Berg A."/>
            <person name="Sharma H."/>
            <person name="Tellgren-Roth C."/>
            <person name="Debrunner-Vossbrinck B.A."/>
            <person name="Vossbrinck C.R."/>
            <person name="Barandun J."/>
        </authorList>
    </citation>
    <scope>NUCLEOTIDE SEQUENCE</scope>
    <source>
        <strain evidence="4">Illinois isolate</strain>
    </source>
</reference>
<dbReference type="PROSITE" id="PS50082">
    <property type="entry name" value="WD_REPEATS_2"/>
    <property type="match status" value="4"/>
</dbReference>
<dbReference type="EMBL" id="CP142732">
    <property type="protein sequence ID" value="WUR03979.1"/>
    <property type="molecule type" value="Genomic_DNA"/>
</dbReference>
<dbReference type="InterPro" id="IPR036322">
    <property type="entry name" value="WD40_repeat_dom_sf"/>
</dbReference>
<dbReference type="Pfam" id="PF00400">
    <property type="entry name" value="WD40"/>
    <property type="match status" value="4"/>
</dbReference>
<name>A0AAX4JD90_9MICR</name>
<keyword evidence="4" id="KW-0689">Ribosomal protein</keyword>
<keyword evidence="1 3" id="KW-0853">WD repeat</keyword>
<dbReference type="GO" id="GO:0005840">
    <property type="term" value="C:ribosome"/>
    <property type="evidence" value="ECO:0007669"/>
    <property type="project" value="UniProtKB-KW"/>
</dbReference>
<dbReference type="GeneID" id="90541804"/>
<dbReference type="PANTHER" id="PTHR19848">
    <property type="entry name" value="WD40 REPEAT PROTEIN"/>
    <property type="match status" value="1"/>
</dbReference>
<proteinExistence type="predicted"/>